<evidence type="ECO:0000313" key="1">
    <source>
        <dbReference type="EMBL" id="JAH58262.1"/>
    </source>
</evidence>
<organism evidence="1">
    <name type="scientific">Anguilla anguilla</name>
    <name type="common">European freshwater eel</name>
    <name type="synonym">Muraena anguilla</name>
    <dbReference type="NCBI Taxonomy" id="7936"/>
    <lineage>
        <taxon>Eukaryota</taxon>
        <taxon>Metazoa</taxon>
        <taxon>Chordata</taxon>
        <taxon>Craniata</taxon>
        <taxon>Vertebrata</taxon>
        <taxon>Euteleostomi</taxon>
        <taxon>Actinopterygii</taxon>
        <taxon>Neopterygii</taxon>
        <taxon>Teleostei</taxon>
        <taxon>Anguilliformes</taxon>
        <taxon>Anguillidae</taxon>
        <taxon>Anguilla</taxon>
    </lineage>
</organism>
<name>A0A0E9TXT1_ANGAN</name>
<dbReference type="AlphaFoldDB" id="A0A0E9TXT1"/>
<dbReference type="EMBL" id="GBXM01050315">
    <property type="protein sequence ID" value="JAH58262.1"/>
    <property type="molecule type" value="Transcribed_RNA"/>
</dbReference>
<protein>
    <submittedName>
        <fullName evidence="1">Uncharacterized protein</fullName>
    </submittedName>
</protein>
<proteinExistence type="predicted"/>
<reference evidence="1" key="2">
    <citation type="journal article" date="2015" name="Fish Shellfish Immunol.">
        <title>Early steps in the European eel (Anguilla anguilla)-Vibrio vulnificus interaction in the gills: Role of the RtxA13 toxin.</title>
        <authorList>
            <person name="Callol A."/>
            <person name="Pajuelo D."/>
            <person name="Ebbesson L."/>
            <person name="Teles M."/>
            <person name="MacKenzie S."/>
            <person name="Amaro C."/>
        </authorList>
    </citation>
    <scope>NUCLEOTIDE SEQUENCE</scope>
</reference>
<sequence length="25" mass="2823">MTAWVLDPCHSSTAATNYSWWGPQL</sequence>
<accession>A0A0E9TXT1</accession>
<reference evidence="1" key="1">
    <citation type="submission" date="2014-11" db="EMBL/GenBank/DDBJ databases">
        <authorList>
            <person name="Amaro Gonzalez C."/>
        </authorList>
    </citation>
    <scope>NUCLEOTIDE SEQUENCE</scope>
</reference>